<keyword evidence="3" id="KW-0762">Sugar transport</keyword>
<evidence type="ECO:0000256" key="4">
    <source>
        <dbReference type="ARBA" id="ARBA00022679"/>
    </source>
</evidence>
<keyword evidence="2" id="KW-0597">Phosphoprotein</keyword>
<dbReference type="KEGG" id="ssab:SSABA_v1c08930"/>
<evidence type="ECO:0000256" key="2">
    <source>
        <dbReference type="ARBA" id="ARBA00022553"/>
    </source>
</evidence>
<dbReference type="InterPro" id="IPR051819">
    <property type="entry name" value="PTS_sugar-specific_EIIB"/>
</dbReference>
<dbReference type="RefSeq" id="WP_025251428.1">
    <property type="nucleotide sequence ID" value="NZ_CP006934.1"/>
</dbReference>
<keyword evidence="4" id="KW-0808">Transferase</keyword>
<keyword evidence="6" id="KW-0418">Kinase</keyword>
<reference evidence="9 10" key="1">
    <citation type="journal article" date="2014" name="Genome Biol. Evol.">
        <title>Molecular evolution of the substrate utilization strategies and putative virulence factors in mosquito-associated Spiroplasma species.</title>
        <authorList>
            <person name="Chang T.H."/>
            <person name="Lo W.S."/>
            <person name="Ku C."/>
            <person name="Chen L.L."/>
            <person name="Kuo C.H."/>
        </authorList>
    </citation>
    <scope>NUCLEOTIDE SEQUENCE [LARGE SCALE GENOMIC DNA]</scope>
    <source>
        <strain evidence="9">Ar-1343</strain>
    </source>
</reference>
<evidence type="ECO:0000256" key="1">
    <source>
        <dbReference type="ARBA" id="ARBA00022448"/>
    </source>
</evidence>
<evidence type="ECO:0000313" key="9">
    <source>
        <dbReference type="EMBL" id="AHI54292.1"/>
    </source>
</evidence>
<evidence type="ECO:0000313" key="10">
    <source>
        <dbReference type="Proteomes" id="UP000019265"/>
    </source>
</evidence>
<sequence>MKKGLLTCSGGFSTTMMAQALDNITIPDGIKWDALGISAGGFSNDTFADYEIVLVSPQIRFRFNEIKKICDSKNIKCMQIDPKLYVATQAKQLYEEIKLELAK</sequence>
<organism evidence="9 10">
    <name type="scientific">Spiroplasma sabaudiense Ar-1343</name>
    <dbReference type="NCBI Taxonomy" id="1276257"/>
    <lineage>
        <taxon>Bacteria</taxon>
        <taxon>Bacillati</taxon>
        <taxon>Mycoplasmatota</taxon>
        <taxon>Mollicutes</taxon>
        <taxon>Entomoplasmatales</taxon>
        <taxon>Spiroplasmataceae</taxon>
        <taxon>Spiroplasma</taxon>
    </lineage>
</organism>
<dbReference type="STRING" id="1276257.SSABA_v1c08930"/>
<dbReference type="GO" id="GO:0009401">
    <property type="term" value="P:phosphoenolpyruvate-dependent sugar phosphotransferase system"/>
    <property type="evidence" value="ECO:0007669"/>
    <property type="project" value="UniProtKB-KW"/>
</dbReference>
<dbReference type="InterPro" id="IPR013012">
    <property type="entry name" value="PTS_EIIB_3"/>
</dbReference>
<evidence type="ECO:0000256" key="6">
    <source>
        <dbReference type="ARBA" id="ARBA00022777"/>
    </source>
</evidence>
<evidence type="ECO:0000259" key="8">
    <source>
        <dbReference type="PROSITE" id="PS51100"/>
    </source>
</evidence>
<dbReference type="Gene3D" id="3.40.50.2300">
    <property type="match status" value="1"/>
</dbReference>
<dbReference type="Proteomes" id="UP000019265">
    <property type="component" value="Chromosome"/>
</dbReference>
<feature type="modified residue" description="Phosphocysteine; by EIIA" evidence="7">
    <location>
        <position position="8"/>
    </location>
</feature>
<dbReference type="PATRIC" id="fig|1276257.3.peg.908"/>
<keyword evidence="10" id="KW-1185">Reference proteome</keyword>
<evidence type="ECO:0000256" key="3">
    <source>
        <dbReference type="ARBA" id="ARBA00022597"/>
    </source>
</evidence>
<keyword evidence="1" id="KW-0813">Transport</keyword>
<evidence type="ECO:0000256" key="7">
    <source>
        <dbReference type="PROSITE-ProRule" id="PRU00423"/>
    </source>
</evidence>
<dbReference type="GO" id="GO:0016301">
    <property type="term" value="F:kinase activity"/>
    <property type="evidence" value="ECO:0007669"/>
    <property type="project" value="UniProtKB-KW"/>
</dbReference>
<dbReference type="GO" id="GO:0008982">
    <property type="term" value="F:protein-N(PI)-phosphohistidine-sugar phosphotransferase activity"/>
    <property type="evidence" value="ECO:0007669"/>
    <property type="project" value="InterPro"/>
</dbReference>
<proteinExistence type="predicted"/>
<feature type="domain" description="PTS EIIB type-3" evidence="8">
    <location>
        <begin position="1"/>
        <end position="103"/>
    </location>
</feature>
<dbReference type="EMBL" id="CP006934">
    <property type="protein sequence ID" value="AHI54292.1"/>
    <property type="molecule type" value="Genomic_DNA"/>
</dbReference>
<protein>
    <recommendedName>
        <fullName evidence="8">PTS EIIB type-3 domain-containing protein</fullName>
    </recommendedName>
</protein>
<dbReference type="InterPro" id="IPR003501">
    <property type="entry name" value="PTS_EIIB_2/3"/>
</dbReference>
<dbReference type="OrthoDB" id="9808134at2"/>
<accession>W6AB67</accession>
<name>W6AB67_9MOLU</name>
<dbReference type="Pfam" id="PF02302">
    <property type="entry name" value="PTS_IIB"/>
    <property type="match status" value="1"/>
</dbReference>
<dbReference type="InterPro" id="IPR036095">
    <property type="entry name" value="PTS_EIIB-like_sf"/>
</dbReference>
<dbReference type="AlphaFoldDB" id="W6AB67"/>
<keyword evidence="5" id="KW-0598">Phosphotransferase system</keyword>
<gene>
    <name evidence="9" type="ORF">SSABA_v1c08930</name>
</gene>
<dbReference type="PROSITE" id="PS51100">
    <property type="entry name" value="PTS_EIIB_TYPE_3"/>
    <property type="match status" value="1"/>
</dbReference>
<dbReference type="PANTHER" id="PTHR34581:SF2">
    <property type="entry name" value="PTS SYSTEM N,N'-DIACETYLCHITOBIOSE-SPECIFIC EIIB COMPONENT"/>
    <property type="match status" value="1"/>
</dbReference>
<dbReference type="PANTHER" id="PTHR34581">
    <property type="entry name" value="PTS SYSTEM N,N'-DIACETYLCHITOBIOSE-SPECIFIC EIIB COMPONENT"/>
    <property type="match status" value="1"/>
</dbReference>
<evidence type="ECO:0000256" key="5">
    <source>
        <dbReference type="ARBA" id="ARBA00022683"/>
    </source>
</evidence>
<dbReference type="HOGENOM" id="CLU_147323_3_1_14"/>
<dbReference type="SUPFAM" id="SSF52794">
    <property type="entry name" value="PTS system IIB component-like"/>
    <property type="match status" value="1"/>
</dbReference>